<dbReference type="InterPro" id="IPR057700">
    <property type="entry name" value="DUF7940"/>
</dbReference>
<evidence type="ECO:0000313" key="3">
    <source>
        <dbReference type="Proteomes" id="UP000595249"/>
    </source>
</evidence>
<sequence>MKFNLVSWRAKWWKLWSIRLGLIGTALSGFFLYFPDAAIHAWAFLPADLKQEIPPSLLKLIGPVIFIMAMISQFIKQHKLEDKKDD</sequence>
<dbReference type="GeneID" id="80457002"/>
<protein>
    <submittedName>
        <fullName evidence="2">Putative holin</fullName>
    </submittedName>
</protein>
<reference evidence="2 3" key="1">
    <citation type="submission" date="2020-09" db="EMBL/GenBank/DDBJ databases">
        <authorList>
            <person name="Marshall N."/>
            <person name="Wilson M.E."/>
            <person name="Walker J.K."/>
            <person name="Johnson L."/>
            <person name="Sharma R."/>
            <person name="Carr E."/>
            <person name="Grose J.H."/>
        </authorList>
    </citation>
    <scope>NUCLEOTIDE SEQUENCE [LARGE SCALE GENOMIC DNA]</scope>
</reference>
<dbReference type="EMBL" id="MW021761">
    <property type="protein sequence ID" value="QPX75014.1"/>
    <property type="molecule type" value="Genomic_DNA"/>
</dbReference>
<dbReference type="Pfam" id="PF25612">
    <property type="entry name" value="DUF7940"/>
    <property type="match status" value="1"/>
</dbReference>
<feature type="transmembrane region" description="Helical" evidence="1">
    <location>
        <begin position="20"/>
        <end position="45"/>
    </location>
</feature>
<organism evidence="2 3">
    <name type="scientific">Serratia phage vB_SmaS_Rovert</name>
    <dbReference type="NCBI Taxonomy" id="2777363"/>
    <lineage>
        <taxon>Viruses</taxon>
        <taxon>Duplodnaviria</taxon>
        <taxon>Heunggongvirae</taxon>
        <taxon>Uroviricota</taxon>
        <taxon>Caudoviricetes</taxon>
        <taxon>Rovertvirus</taxon>
        <taxon>Rovertvirus rovert</taxon>
    </lineage>
</organism>
<keyword evidence="3" id="KW-1185">Reference proteome</keyword>
<dbReference type="KEGG" id="vg:80457002"/>
<accession>A0A7T3N9U8</accession>
<proteinExistence type="predicted"/>
<evidence type="ECO:0000313" key="2">
    <source>
        <dbReference type="EMBL" id="QPX75014.1"/>
    </source>
</evidence>
<name>A0A7T3N9U8_9CAUD</name>
<feature type="transmembrane region" description="Helical" evidence="1">
    <location>
        <begin position="57"/>
        <end position="75"/>
    </location>
</feature>
<keyword evidence="1" id="KW-1133">Transmembrane helix</keyword>
<keyword evidence="1" id="KW-0812">Transmembrane</keyword>
<evidence type="ECO:0000256" key="1">
    <source>
        <dbReference type="SAM" id="Phobius"/>
    </source>
</evidence>
<keyword evidence="1" id="KW-0472">Membrane</keyword>
<dbReference type="RefSeq" id="YP_010774101.1">
    <property type="nucleotide sequence ID" value="NC_074751.1"/>
</dbReference>
<dbReference type="Proteomes" id="UP000595249">
    <property type="component" value="Segment"/>
</dbReference>